<dbReference type="InterPro" id="IPR019348">
    <property type="entry name" value="PPP1R21_six_helix"/>
</dbReference>
<feature type="region of interest" description="Disordered" evidence="9">
    <location>
        <begin position="155"/>
        <end position="176"/>
    </location>
</feature>
<dbReference type="GeneID" id="101858346"/>
<evidence type="ECO:0000256" key="9">
    <source>
        <dbReference type="SAM" id="MobiDB-lite"/>
    </source>
</evidence>
<keyword evidence="4" id="KW-0694">RNA-binding</keyword>
<proteinExistence type="predicted"/>
<sequence>MAAMADPAGKYQKLAGEYAKLKAQIPVLKKAYLDEQGEVNNLKEVLKERDQTVRKYEQEVDSLSFRNQQLSKRVIFLQEELESAETSSKKKHKSKSSEPSTPERSLAAAALNGGASVFNEELQNKIEENALLHKQLQELSGQFDGHVRQLETQLKASEESRGQHEEILSASRQRSKEQVDKLQEEKAMLEVKIQSLENDLKDYRGRCDLAEQKLVLVEKTLQTRLDNATKIIDDKLPFIDSKLGDLNGFNLPTHDRRHQLRAKELITQGANLVGELTQGLSNFFTYSEQRSKIYPADGVTEPLSPLNIKFCKYLHENMLHLRPVEQSLRSFVSNLKDDSLTVLETATELQPFAKHFKCMVAYMNKLLPYYISSLDEENAVSSCTATLASKNKDLLHSLKKLNAVFNKLDTNVSLLAAQSVQGQGHPQASHKKFFSHLCKSLNDLHDAIKEVSKHYNSKVSLEHQLPTATKELKRTDECVVASLISLVTNTGKMAAFMSGNLDFFAQPAGYRTRGCSVGSESAEGPRSHPAVNNFRHKAAHYLARINKPFPESVPHCVAVQNRKTLLSSAESKEGLAKQISVFQEKLTKLEQEKEHYLLELQLLKIKFENEQVKTKQLEKDLESARSTSSGVSSAPSVSLEDHIEKLALPSDASTRSDSVNSGSYIDTSMLGQVESSGDVRSDVDTREQLIMSHYKGRVNELTLSLQQADSKAVHFHAEVRALHKQLKIAEKSKEVGQDELKLANQSLAQVKDELQTTTRSYEGQLSMMSEHLAGMNEKLAQQKDEIDELKQQLTQKSSSSSKSGKKSKK</sequence>
<evidence type="ECO:0000256" key="5">
    <source>
        <dbReference type="ARBA" id="ARBA00023054"/>
    </source>
</evidence>
<dbReference type="InterPro" id="IPR019343">
    <property type="entry name" value="PPP1R21_N"/>
</dbReference>
<keyword evidence="5" id="KW-0175">Coiled coil</keyword>
<dbReference type="InterPro" id="IPR049372">
    <property type="entry name" value="PPP1R21_C"/>
</dbReference>
<feature type="compositionally biased region" description="Basic and acidic residues" evidence="9">
    <location>
        <begin position="156"/>
        <end position="167"/>
    </location>
</feature>
<dbReference type="SMART" id="SM01254">
    <property type="entry name" value="KLRAQ"/>
    <property type="match status" value="1"/>
</dbReference>
<dbReference type="RefSeq" id="XP_005100961.1">
    <property type="nucleotide sequence ID" value="XM_005100904.2"/>
</dbReference>
<evidence type="ECO:0000256" key="1">
    <source>
        <dbReference type="ARBA" id="ARBA00004412"/>
    </source>
</evidence>
<evidence type="ECO:0000256" key="8">
    <source>
        <dbReference type="ARBA" id="ARBA00044824"/>
    </source>
</evidence>
<dbReference type="Pfam" id="PF21636">
    <property type="entry name" value="PPP1R21_C"/>
    <property type="match status" value="1"/>
</dbReference>
<name>A0ABM0JT97_APLCA</name>
<dbReference type="PANTHER" id="PTHR21448:SF0">
    <property type="entry name" value="PROTEIN PHOSPHATASE 1 REGULATORY SUBUNIT 21"/>
    <property type="match status" value="1"/>
</dbReference>
<evidence type="ECO:0000259" key="10">
    <source>
        <dbReference type="SMART" id="SM01254"/>
    </source>
</evidence>
<dbReference type="PANTHER" id="PTHR21448">
    <property type="entry name" value="SMOOTH MUSCLE MYOSIN HEAVY CHAIN-RELATED"/>
    <property type="match status" value="1"/>
</dbReference>
<feature type="region of interest" description="Disordered" evidence="9">
    <location>
        <begin position="788"/>
        <end position="809"/>
    </location>
</feature>
<keyword evidence="3" id="KW-0967">Endosome</keyword>
<accession>A0ABM0JT97</accession>
<evidence type="ECO:0000256" key="2">
    <source>
        <dbReference type="ARBA" id="ARBA00020102"/>
    </source>
</evidence>
<dbReference type="Pfam" id="PF10205">
    <property type="entry name" value="KLRAQ"/>
    <property type="match status" value="1"/>
</dbReference>
<feature type="region of interest" description="Disordered" evidence="9">
    <location>
        <begin position="85"/>
        <end position="105"/>
    </location>
</feature>
<gene>
    <name evidence="12" type="primary">LOC101858346</name>
</gene>
<dbReference type="Proteomes" id="UP000694888">
    <property type="component" value="Unplaced"/>
</dbReference>
<comment type="subcellular location">
    <subcellularLocation>
        <location evidence="1">Early endosome</location>
    </subcellularLocation>
</comment>
<evidence type="ECO:0000256" key="3">
    <source>
        <dbReference type="ARBA" id="ARBA00022753"/>
    </source>
</evidence>
<evidence type="ECO:0000256" key="7">
    <source>
        <dbReference type="ARBA" id="ARBA00031617"/>
    </source>
</evidence>
<dbReference type="Pfam" id="PF10212">
    <property type="entry name" value="PPP1R21_helical"/>
    <property type="match status" value="1"/>
</dbReference>
<organism evidence="11 12">
    <name type="scientific">Aplysia californica</name>
    <name type="common">California sea hare</name>
    <dbReference type="NCBI Taxonomy" id="6500"/>
    <lineage>
        <taxon>Eukaryota</taxon>
        <taxon>Metazoa</taxon>
        <taxon>Spiralia</taxon>
        <taxon>Lophotrochozoa</taxon>
        <taxon>Mollusca</taxon>
        <taxon>Gastropoda</taxon>
        <taxon>Heterobranchia</taxon>
        <taxon>Euthyneura</taxon>
        <taxon>Tectipleura</taxon>
        <taxon>Aplysiida</taxon>
        <taxon>Aplysioidea</taxon>
        <taxon>Aplysiidae</taxon>
        <taxon>Aplysia</taxon>
    </lineage>
</organism>
<feature type="domain" description="Protein phosphatase 1 regulatory subunit 21 N-terminal" evidence="10">
    <location>
        <begin position="12"/>
        <end position="122"/>
    </location>
</feature>
<evidence type="ECO:0000256" key="4">
    <source>
        <dbReference type="ARBA" id="ARBA00022884"/>
    </source>
</evidence>
<feature type="compositionally biased region" description="Low complexity" evidence="9">
    <location>
        <begin position="624"/>
        <end position="638"/>
    </location>
</feature>
<dbReference type="InterPro" id="IPR040024">
    <property type="entry name" value="PPP1R21"/>
</dbReference>
<reference evidence="12" key="1">
    <citation type="submission" date="2025-08" db="UniProtKB">
        <authorList>
            <consortium name="RefSeq"/>
        </authorList>
    </citation>
    <scope>IDENTIFICATION</scope>
</reference>
<evidence type="ECO:0000313" key="12">
    <source>
        <dbReference type="RefSeq" id="XP_005100961.1"/>
    </source>
</evidence>
<feature type="region of interest" description="Disordered" evidence="9">
    <location>
        <begin position="618"/>
        <end position="638"/>
    </location>
</feature>
<keyword evidence="11" id="KW-1185">Reference proteome</keyword>
<evidence type="ECO:0000256" key="6">
    <source>
        <dbReference type="ARBA" id="ARBA00031361"/>
    </source>
</evidence>
<evidence type="ECO:0000313" key="11">
    <source>
        <dbReference type="Proteomes" id="UP000694888"/>
    </source>
</evidence>
<protein>
    <recommendedName>
        <fullName evidence="2">Protein phosphatase 1 regulatory subunit 21</fullName>
    </recommendedName>
    <alternativeName>
        <fullName evidence="7">Coiled-coil domain-containing protein 128</fullName>
    </alternativeName>
    <alternativeName>
        <fullName evidence="8">Ferry endosomal RAB5 effector complex subunit 2</fullName>
    </alternativeName>
    <alternativeName>
        <fullName evidence="6">KLRAQ motif-containing protein 1</fullName>
    </alternativeName>
</protein>